<dbReference type="GeneID" id="26240405"/>
<dbReference type="SUPFAM" id="SSF52540">
    <property type="entry name" value="P-loop containing nucleoside triphosphate hydrolases"/>
    <property type="match status" value="2"/>
</dbReference>
<dbReference type="InterPro" id="IPR013283">
    <property type="entry name" value="RLI1"/>
</dbReference>
<dbReference type="KEGG" id="mbrn:26240405"/>
<dbReference type="SUPFAM" id="SSF54862">
    <property type="entry name" value="4Fe-4S ferredoxins"/>
    <property type="match status" value="1"/>
</dbReference>
<dbReference type="PANTHER" id="PTHR19248">
    <property type="entry name" value="ATP-BINDING TRANSPORT PROTEIN-RELATED"/>
    <property type="match status" value="1"/>
</dbReference>
<gene>
    <name evidence="9" type="primary">RLI1</name>
    <name evidence="9" type="ORF">G6M90_00g103680</name>
</gene>
<dbReference type="InterPro" id="IPR003593">
    <property type="entry name" value="AAA+_ATPase"/>
</dbReference>
<dbReference type="SMART" id="SM00382">
    <property type="entry name" value="AAA"/>
    <property type="match status" value="2"/>
</dbReference>
<reference evidence="9 10" key="1">
    <citation type="submission" date="2020-07" db="EMBL/GenBank/DDBJ databases">
        <title>Telomere length de novo assembly of all 7 chromosomes of the fungus, Metarhizium brunneum, using a novel assembly pipeline.</title>
        <authorList>
            <person name="Saud z."/>
            <person name="Kortsinoglou A."/>
            <person name="Kouvelis V.N."/>
            <person name="Butt T.M."/>
        </authorList>
    </citation>
    <scope>NUCLEOTIDE SEQUENCE [LARGE SCALE GENOMIC DNA]</scope>
    <source>
        <strain evidence="9 10">4556</strain>
    </source>
</reference>
<evidence type="ECO:0000256" key="3">
    <source>
        <dbReference type="ARBA" id="ARBA00056499"/>
    </source>
</evidence>
<protein>
    <recommendedName>
        <fullName evidence="4">Translation initiation factor RLI1</fullName>
    </recommendedName>
    <alternativeName>
        <fullName evidence="5">ATP-binding cassette sub-family E member RLI1</fullName>
    </alternativeName>
</protein>
<dbReference type="GO" id="GO:0060255">
    <property type="term" value="P:regulation of macromolecule metabolic process"/>
    <property type="evidence" value="ECO:0007669"/>
    <property type="project" value="UniProtKB-ARBA"/>
</dbReference>
<feature type="domain" description="ABC transporter" evidence="7">
    <location>
        <begin position="327"/>
        <end position="565"/>
    </location>
</feature>
<feature type="domain" description="4Fe-4S ferredoxin-type" evidence="8">
    <location>
        <begin position="46"/>
        <end position="75"/>
    </location>
</feature>
<dbReference type="PROSITE" id="PS50893">
    <property type="entry name" value="ABC_TRANSPORTER_2"/>
    <property type="match status" value="2"/>
</dbReference>
<dbReference type="GO" id="GO:0003743">
    <property type="term" value="F:translation initiation factor activity"/>
    <property type="evidence" value="ECO:0007669"/>
    <property type="project" value="UniProtKB-KW"/>
</dbReference>
<keyword evidence="2" id="KW-0067">ATP-binding</keyword>
<sequence length="665" mass="74540">MSDKLTRIAIVNSDKCRPRKCRQECKKSCPVVRSGKLCIEVTPESRLAFISESLCIGCGICPKKCPFDAITIINLPTNLENQVTHRYGPNSFKLHRLPMPRPGQVLGLVGTNGIGKSTALKILSGKLKPNLGRFDNPPDWEDVIKHFRGSELQNYFTKLLEDDLKAVVKPQYVDQIPKAVRGPEKSVKALISSRSSLGNMEEVTEILELNHIMDRDITLLSGGELQRFAIGTVCVQKADVYMFDEPSSYLDVKQRLSAAQIIRSLLRDDDYVIVVEHDLSVLDYLSDYICVLYGQPAVYGVVTLPHSVREGINIFLDGHIPTENLRFRDESLTFRLAESADDFVIDKSRAFQYPKIEKHLGNFRLNIDAGEFTDSEIIVMMGENGTGKTTFCRLLAGALKPDSKASVPDMRISMKPQTITPKFDGTVRQLFFKKIKQAFLNPQFQTDVVKPLKLDDFIDQEVKNLSGGELQRVAIVLSLGMPADIYLIDEPSAYLDSEQRIIASRVIKRFIMHSKKTAFIVEHDFIMATYLADRVIVFDGKPGIDAHANRPESLLTGCNTFLKNLDVTFRRDPTNYRPRINKLGSQLDQEQKLGGNFVRLSISSWRKPPTRAPEKGNKNEQFFHQAFPGVKGVQKTASSTERSGGHGLDVALLESSASEDDEPDE</sequence>
<keyword evidence="10" id="KW-1185">Reference proteome</keyword>
<dbReference type="InterPro" id="IPR017871">
    <property type="entry name" value="ABC_transporter-like_CS"/>
</dbReference>
<keyword evidence="9" id="KW-0396">Initiation factor</keyword>
<dbReference type="Pfam" id="PF00005">
    <property type="entry name" value="ABC_tran"/>
    <property type="match status" value="2"/>
</dbReference>
<dbReference type="FunFam" id="3.40.50.300:FF:000144">
    <property type="entry name" value="ATP-binding cassette sub-family E member 1"/>
    <property type="match status" value="1"/>
</dbReference>
<keyword evidence="9" id="KW-0648">Protein biosynthesis</keyword>
<accession>A0A7D5V335</accession>
<evidence type="ECO:0000313" key="9">
    <source>
        <dbReference type="EMBL" id="QLI73077.1"/>
    </source>
</evidence>
<evidence type="ECO:0000256" key="6">
    <source>
        <dbReference type="SAM" id="MobiDB-lite"/>
    </source>
</evidence>
<evidence type="ECO:0000256" key="2">
    <source>
        <dbReference type="ARBA" id="ARBA00022840"/>
    </source>
</evidence>
<dbReference type="InterPro" id="IPR007209">
    <property type="entry name" value="RNaseL-inhib-like_metal-bd_dom"/>
</dbReference>
<feature type="region of interest" description="Disordered" evidence="6">
    <location>
        <begin position="626"/>
        <end position="665"/>
    </location>
</feature>
<evidence type="ECO:0000256" key="4">
    <source>
        <dbReference type="ARBA" id="ARBA00067238"/>
    </source>
</evidence>
<dbReference type="CDD" id="cd03236">
    <property type="entry name" value="ABC_RNaseL_inhibitor_domain1"/>
    <property type="match status" value="1"/>
</dbReference>
<dbReference type="GO" id="GO:0005524">
    <property type="term" value="F:ATP binding"/>
    <property type="evidence" value="ECO:0007669"/>
    <property type="project" value="UniProtKB-KW"/>
</dbReference>
<dbReference type="InterPro" id="IPR034348">
    <property type="entry name" value="RLI_dom_1"/>
</dbReference>
<dbReference type="NCBIfam" id="NF009945">
    <property type="entry name" value="PRK13409.1"/>
    <property type="match status" value="1"/>
</dbReference>
<dbReference type="EMBL" id="CP058937">
    <property type="protein sequence ID" value="QLI73077.1"/>
    <property type="molecule type" value="Genomic_DNA"/>
</dbReference>
<dbReference type="OrthoDB" id="6593433at2759"/>
<name>A0A7D5V335_9HYPO</name>
<dbReference type="Gene3D" id="3.40.50.300">
    <property type="entry name" value="P-loop containing nucleotide triphosphate hydrolases"/>
    <property type="match status" value="2"/>
</dbReference>
<dbReference type="RefSeq" id="XP_065987602.1">
    <property type="nucleotide sequence ID" value="XM_066131622.1"/>
</dbReference>
<dbReference type="InterPro" id="IPR017896">
    <property type="entry name" value="4Fe4S_Fe-S-bd"/>
</dbReference>
<evidence type="ECO:0000259" key="7">
    <source>
        <dbReference type="PROSITE" id="PS50893"/>
    </source>
</evidence>
<dbReference type="InterPro" id="IPR027417">
    <property type="entry name" value="P-loop_NTPase"/>
</dbReference>
<comment type="function">
    <text evidence="3">Component of the multifactor complex (MFC) involved in translation initiation. Required for the binding of MFC to the 40S ribosome. Required for the processing and nuclear export of the 60S and 40S ribosomal subunits.</text>
</comment>
<proteinExistence type="predicted"/>
<dbReference type="PROSITE" id="PS00211">
    <property type="entry name" value="ABC_TRANSPORTER_1"/>
    <property type="match status" value="1"/>
</dbReference>
<dbReference type="GO" id="GO:0016887">
    <property type="term" value="F:ATP hydrolysis activity"/>
    <property type="evidence" value="ECO:0007669"/>
    <property type="project" value="InterPro"/>
</dbReference>
<dbReference type="Pfam" id="PF00037">
    <property type="entry name" value="Fer4"/>
    <property type="match status" value="1"/>
</dbReference>
<dbReference type="AlphaFoldDB" id="A0A7D5V335"/>
<dbReference type="Pfam" id="PF04068">
    <property type="entry name" value="Fer4_RLI"/>
    <property type="match status" value="1"/>
</dbReference>
<evidence type="ECO:0000256" key="1">
    <source>
        <dbReference type="ARBA" id="ARBA00022741"/>
    </source>
</evidence>
<dbReference type="PRINTS" id="PR01868">
    <property type="entry name" value="ABCEFAMILY"/>
</dbReference>
<dbReference type="InterPro" id="IPR003439">
    <property type="entry name" value="ABC_transporter-like_ATP-bd"/>
</dbReference>
<keyword evidence="1" id="KW-0547">Nucleotide-binding</keyword>
<evidence type="ECO:0000313" key="10">
    <source>
        <dbReference type="Proteomes" id="UP000510686"/>
    </source>
</evidence>
<dbReference type="GO" id="GO:0005737">
    <property type="term" value="C:cytoplasm"/>
    <property type="evidence" value="ECO:0007669"/>
    <property type="project" value="UniProtKB-ARBA"/>
</dbReference>
<dbReference type="Proteomes" id="UP000510686">
    <property type="component" value="Chromosome 6"/>
</dbReference>
<evidence type="ECO:0000256" key="5">
    <source>
        <dbReference type="ARBA" id="ARBA00082546"/>
    </source>
</evidence>
<dbReference type="PROSITE" id="PS51379">
    <property type="entry name" value="4FE4S_FER_2"/>
    <property type="match status" value="1"/>
</dbReference>
<evidence type="ECO:0000259" key="8">
    <source>
        <dbReference type="PROSITE" id="PS51379"/>
    </source>
</evidence>
<organism evidence="9 10">
    <name type="scientific">Metarhizium brunneum</name>
    <dbReference type="NCBI Taxonomy" id="500148"/>
    <lineage>
        <taxon>Eukaryota</taxon>
        <taxon>Fungi</taxon>
        <taxon>Dikarya</taxon>
        <taxon>Ascomycota</taxon>
        <taxon>Pezizomycotina</taxon>
        <taxon>Sordariomycetes</taxon>
        <taxon>Hypocreomycetidae</taxon>
        <taxon>Hypocreales</taxon>
        <taxon>Clavicipitaceae</taxon>
        <taxon>Metarhizium</taxon>
    </lineage>
</organism>
<feature type="domain" description="ABC transporter" evidence="7">
    <location>
        <begin position="77"/>
        <end position="318"/>
    </location>
</feature>
<dbReference type="FunFam" id="3.40.50.300:FF:000152">
    <property type="entry name" value="ATP-binding cassette, sub-family E, member 1"/>
    <property type="match status" value="1"/>
</dbReference>